<dbReference type="Proteomes" id="UP000183447">
    <property type="component" value="Unassembled WGS sequence"/>
</dbReference>
<dbReference type="AlphaFoldDB" id="A0A1K2I1A6"/>
<feature type="region of interest" description="Disordered" evidence="1">
    <location>
        <begin position="1"/>
        <end position="21"/>
    </location>
</feature>
<reference evidence="2 3" key="1">
    <citation type="submission" date="2016-11" db="EMBL/GenBank/DDBJ databases">
        <authorList>
            <person name="Jaros S."/>
            <person name="Januszkiewicz K."/>
            <person name="Wedrychowicz H."/>
        </authorList>
    </citation>
    <scope>NUCLEOTIDE SEQUENCE [LARGE SCALE GENOMIC DNA]</scope>
    <source>
        <strain evidence="2 3">ATCC 23634</strain>
    </source>
</reference>
<evidence type="ECO:0000256" key="1">
    <source>
        <dbReference type="SAM" id="MobiDB-lite"/>
    </source>
</evidence>
<gene>
    <name evidence="2" type="ORF">SAMN02983003_3340</name>
</gene>
<sequence length="79" mass="8835">MNHHLHQSFARFSRAKSGPRLIQHAHNHPALTDEGRLALTDSVLDEAPMEVEIIGLTPEEQARVLKAFPGGRRFQLKSA</sequence>
<dbReference type="EMBL" id="FPKU01000003">
    <property type="protein sequence ID" value="SFZ86166.1"/>
    <property type="molecule type" value="Genomic_DNA"/>
</dbReference>
<protein>
    <submittedName>
        <fullName evidence="2">Uncharacterized protein</fullName>
    </submittedName>
</protein>
<organism evidence="2 3">
    <name type="scientific">Devosia enhydra</name>
    <dbReference type="NCBI Taxonomy" id="665118"/>
    <lineage>
        <taxon>Bacteria</taxon>
        <taxon>Pseudomonadati</taxon>
        <taxon>Pseudomonadota</taxon>
        <taxon>Alphaproteobacteria</taxon>
        <taxon>Hyphomicrobiales</taxon>
        <taxon>Devosiaceae</taxon>
        <taxon>Devosia</taxon>
    </lineage>
</organism>
<dbReference type="RefSeq" id="WP_072345550.1">
    <property type="nucleotide sequence ID" value="NZ_FPKU01000003.1"/>
</dbReference>
<evidence type="ECO:0000313" key="2">
    <source>
        <dbReference type="EMBL" id="SFZ86166.1"/>
    </source>
</evidence>
<proteinExistence type="predicted"/>
<name>A0A1K2I1A6_9HYPH</name>
<keyword evidence="3" id="KW-1185">Reference proteome</keyword>
<evidence type="ECO:0000313" key="3">
    <source>
        <dbReference type="Proteomes" id="UP000183447"/>
    </source>
</evidence>
<accession>A0A1K2I1A6</accession>